<gene>
    <name evidence="2" type="ORF">BAU17_07735</name>
</gene>
<comment type="caution">
    <text evidence="2">The sequence shown here is derived from an EMBL/GenBank/DDBJ whole genome shotgun (WGS) entry which is preliminary data.</text>
</comment>
<protein>
    <submittedName>
        <fullName evidence="2">Uncharacterized protein</fullName>
    </submittedName>
</protein>
<evidence type="ECO:0000313" key="3">
    <source>
        <dbReference type="Proteomes" id="UP000782705"/>
    </source>
</evidence>
<dbReference type="RefSeq" id="WP_161902383.1">
    <property type="nucleotide sequence ID" value="NZ_MAEL01000044.1"/>
</dbReference>
<evidence type="ECO:0000313" key="2">
    <source>
        <dbReference type="EMBL" id="KAF1303012.1"/>
    </source>
</evidence>
<sequence length="163" mass="19260">MNEYQTILAMYQKHRHYNRNVVLVSGVLLVAVSIFVSADVVRINPFILYLIAMGIAIFYAMRTRVESKNYQSLQRFLRKEKEIVKNKELLFFIDYQLANHYGNEADELFKYAKNEEANTYLKQLISEIASYYQYVTAQPVDRTAEMTFKNYLDSIENRQQELA</sequence>
<dbReference type="EMBL" id="MAEL01000044">
    <property type="protein sequence ID" value="KAF1303012.1"/>
    <property type="molecule type" value="Genomic_DNA"/>
</dbReference>
<evidence type="ECO:0000256" key="1">
    <source>
        <dbReference type="SAM" id="Phobius"/>
    </source>
</evidence>
<feature type="transmembrane region" description="Helical" evidence="1">
    <location>
        <begin position="21"/>
        <end position="40"/>
    </location>
</feature>
<keyword evidence="1" id="KW-0812">Transmembrane</keyword>
<feature type="transmembrane region" description="Helical" evidence="1">
    <location>
        <begin position="46"/>
        <end position="65"/>
    </location>
</feature>
<accession>A0ABQ6YY60</accession>
<proteinExistence type="predicted"/>
<keyword evidence="1" id="KW-1133">Transmembrane helix</keyword>
<name>A0ABQ6YY60_9ENTE</name>
<keyword evidence="3" id="KW-1185">Reference proteome</keyword>
<dbReference type="Proteomes" id="UP000782705">
    <property type="component" value="Unassembled WGS sequence"/>
</dbReference>
<organism evidence="2 3">
    <name type="scientific">Candidatus Enterococcus willemsii</name>
    <dbReference type="NCBI Taxonomy" id="1857215"/>
    <lineage>
        <taxon>Bacteria</taxon>
        <taxon>Bacillati</taxon>
        <taxon>Bacillota</taxon>
        <taxon>Bacilli</taxon>
        <taxon>Lactobacillales</taxon>
        <taxon>Enterococcaceae</taxon>
        <taxon>Enterococcus</taxon>
    </lineage>
</organism>
<reference evidence="2 3" key="1">
    <citation type="submission" date="2016-06" db="EMBL/GenBank/DDBJ databases">
        <title>Four novel species of enterococci isolated from chicken manure.</title>
        <authorList>
            <person name="Van Tyne D."/>
        </authorList>
    </citation>
    <scope>NUCLEOTIDE SEQUENCE [LARGE SCALE GENOMIC DNA]</scope>
    <source>
        <strain evidence="2 3">CU12B</strain>
    </source>
</reference>
<keyword evidence="1" id="KW-0472">Membrane</keyword>